<evidence type="ECO:0000256" key="7">
    <source>
        <dbReference type="ARBA" id="ARBA00022989"/>
    </source>
</evidence>
<accession>A0A1H0IQH8</accession>
<feature type="transmembrane region" description="Helical" evidence="9">
    <location>
        <begin position="43"/>
        <end position="65"/>
    </location>
</feature>
<comment type="similarity">
    <text evidence="2 10">Belongs to the binding-protein-dependent transport system permease family. CysTW subfamily.</text>
</comment>
<evidence type="ECO:0000256" key="3">
    <source>
        <dbReference type="ARBA" id="ARBA00022448"/>
    </source>
</evidence>
<name>A0A1H0IQH8_9BACI</name>
<dbReference type="SUPFAM" id="SSF161098">
    <property type="entry name" value="MetI-like"/>
    <property type="match status" value="1"/>
</dbReference>
<evidence type="ECO:0000256" key="1">
    <source>
        <dbReference type="ARBA" id="ARBA00004651"/>
    </source>
</evidence>
<dbReference type="RefSeq" id="WP_244516867.1">
    <property type="nucleotide sequence ID" value="NZ_FNIL01000011.1"/>
</dbReference>
<dbReference type="PANTHER" id="PTHR30183:SF3">
    <property type="entry name" value="MOLYBDENUM TRANSPORT SYSTEM PERMEASE PROTEIN MODB"/>
    <property type="match status" value="1"/>
</dbReference>
<dbReference type="PROSITE" id="PS50928">
    <property type="entry name" value="ABC_TM1"/>
    <property type="match status" value="1"/>
</dbReference>
<sequence length="221" mass="23723">MIESIAGPLRLSLQISIFATFFAFTAGVLLAWIFAFHKNKLTSFLSIIVTIPLILPPTVLGYYLLVTLGRNSVIGQTYEALFGGPIVFTWQAAVAAAAIAALPLLIRPMQAAFESIDVDYLGAARLDGASSFQLLRFIILPIAWRGVLAGVVLGFARAMGEFGATLMVAGNIPGRTQTLSIAIYDAVQADRIAEANFMAAVLTAFTVAILYLVHRRFAAKV</sequence>
<reference evidence="13" key="1">
    <citation type="submission" date="2016-10" db="EMBL/GenBank/DDBJ databases">
        <authorList>
            <person name="Varghese N."/>
            <person name="Submissions S."/>
        </authorList>
    </citation>
    <scope>NUCLEOTIDE SEQUENCE [LARGE SCALE GENOMIC DNA]</scope>
    <source>
        <strain evidence="13">CGMCC 1.10369</strain>
    </source>
</reference>
<evidence type="ECO:0000313" key="13">
    <source>
        <dbReference type="Proteomes" id="UP000198778"/>
    </source>
</evidence>
<protein>
    <recommendedName>
        <fullName evidence="10">Molybdenum transport system permease</fullName>
    </recommendedName>
</protein>
<dbReference type="EMBL" id="FNIL01000011">
    <property type="protein sequence ID" value="SDO33281.1"/>
    <property type="molecule type" value="Genomic_DNA"/>
</dbReference>
<keyword evidence="13" id="KW-1185">Reference proteome</keyword>
<dbReference type="STRING" id="745820.SAMN04488053_11151"/>
<dbReference type="InterPro" id="IPR035906">
    <property type="entry name" value="MetI-like_sf"/>
</dbReference>
<feature type="domain" description="ABC transmembrane type-1" evidence="11">
    <location>
        <begin position="9"/>
        <end position="213"/>
    </location>
</feature>
<evidence type="ECO:0000256" key="8">
    <source>
        <dbReference type="ARBA" id="ARBA00023136"/>
    </source>
</evidence>
<dbReference type="AlphaFoldDB" id="A0A1H0IQH8"/>
<evidence type="ECO:0000256" key="10">
    <source>
        <dbReference type="RuleBase" id="RU365097"/>
    </source>
</evidence>
<keyword evidence="6 9" id="KW-0812">Transmembrane</keyword>
<keyword evidence="8 9" id="KW-0472">Membrane</keyword>
<dbReference type="PANTHER" id="PTHR30183">
    <property type="entry name" value="MOLYBDENUM TRANSPORT SYSTEM PERMEASE PROTEIN MODB"/>
    <property type="match status" value="1"/>
</dbReference>
<dbReference type="GO" id="GO:0005886">
    <property type="term" value="C:plasma membrane"/>
    <property type="evidence" value="ECO:0007669"/>
    <property type="project" value="UniProtKB-SubCell"/>
</dbReference>
<evidence type="ECO:0000256" key="6">
    <source>
        <dbReference type="ARBA" id="ARBA00022692"/>
    </source>
</evidence>
<dbReference type="InterPro" id="IPR011867">
    <property type="entry name" value="ModB_ABC"/>
</dbReference>
<gene>
    <name evidence="12" type="ORF">SAMN04488053_11151</name>
</gene>
<evidence type="ECO:0000259" key="11">
    <source>
        <dbReference type="PROSITE" id="PS50928"/>
    </source>
</evidence>
<comment type="function">
    <text evidence="10">Part of the binding-protein-dependent transport system for molybdenum; probably responsible for the translocation of the substrate across the membrane.</text>
</comment>
<feature type="transmembrane region" description="Helical" evidence="9">
    <location>
        <begin position="134"/>
        <end position="156"/>
    </location>
</feature>
<feature type="transmembrane region" description="Helical" evidence="9">
    <location>
        <begin position="85"/>
        <end position="106"/>
    </location>
</feature>
<keyword evidence="3 9" id="KW-0813">Transport</keyword>
<organism evidence="12 13">
    <name type="scientific">Alkalicoccus daliensis</name>
    <dbReference type="NCBI Taxonomy" id="745820"/>
    <lineage>
        <taxon>Bacteria</taxon>
        <taxon>Bacillati</taxon>
        <taxon>Bacillota</taxon>
        <taxon>Bacilli</taxon>
        <taxon>Bacillales</taxon>
        <taxon>Bacillaceae</taxon>
        <taxon>Alkalicoccus</taxon>
    </lineage>
</organism>
<dbReference type="InterPro" id="IPR000515">
    <property type="entry name" value="MetI-like"/>
</dbReference>
<dbReference type="NCBIfam" id="TIGR02141">
    <property type="entry name" value="modB_ABC"/>
    <property type="match status" value="1"/>
</dbReference>
<dbReference type="Gene3D" id="1.10.3720.10">
    <property type="entry name" value="MetI-like"/>
    <property type="match status" value="1"/>
</dbReference>
<keyword evidence="5 10" id="KW-0500">Molybdenum</keyword>
<dbReference type="Proteomes" id="UP000198778">
    <property type="component" value="Unassembled WGS sequence"/>
</dbReference>
<evidence type="ECO:0000256" key="4">
    <source>
        <dbReference type="ARBA" id="ARBA00022475"/>
    </source>
</evidence>
<keyword evidence="7 9" id="KW-1133">Transmembrane helix</keyword>
<evidence type="ECO:0000256" key="5">
    <source>
        <dbReference type="ARBA" id="ARBA00022505"/>
    </source>
</evidence>
<dbReference type="GO" id="GO:0015098">
    <property type="term" value="F:molybdate ion transmembrane transporter activity"/>
    <property type="evidence" value="ECO:0007669"/>
    <property type="project" value="UniProtKB-UniRule"/>
</dbReference>
<feature type="transmembrane region" description="Helical" evidence="9">
    <location>
        <begin position="195"/>
        <end position="213"/>
    </location>
</feature>
<dbReference type="CDD" id="cd06261">
    <property type="entry name" value="TM_PBP2"/>
    <property type="match status" value="1"/>
</dbReference>
<keyword evidence="4 10" id="KW-1003">Cell membrane</keyword>
<feature type="transmembrane region" description="Helical" evidence="9">
    <location>
        <begin position="15"/>
        <end position="36"/>
    </location>
</feature>
<evidence type="ECO:0000256" key="2">
    <source>
        <dbReference type="ARBA" id="ARBA00007069"/>
    </source>
</evidence>
<dbReference type="Pfam" id="PF00528">
    <property type="entry name" value="BPD_transp_1"/>
    <property type="match status" value="1"/>
</dbReference>
<proteinExistence type="inferred from homology"/>
<evidence type="ECO:0000256" key="9">
    <source>
        <dbReference type="RuleBase" id="RU363032"/>
    </source>
</evidence>
<evidence type="ECO:0000313" key="12">
    <source>
        <dbReference type="EMBL" id="SDO33281.1"/>
    </source>
</evidence>
<comment type="subcellular location">
    <subcellularLocation>
        <location evidence="1 9">Cell membrane</location>
        <topology evidence="1 9">Multi-pass membrane protein</topology>
    </subcellularLocation>
</comment>